<accession>A0AC34FLK9</accession>
<proteinExistence type="predicted"/>
<dbReference type="WBParaSite" id="ES5_v2.g18224.t1">
    <property type="protein sequence ID" value="ES5_v2.g18224.t1"/>
    <property type="gene ID" value="ES5_v2.g18224"/>
</dbReference>
<protein>
    <submittedName>
        <fullName evidence="2">Uncharacterized protein</fullName>
    </submittedName>
</protein>
<dbReference type="Proteomes" id="UP000887579">
    <property type="component" value="Unplaced"/>
</dbReference>
<evidence type="ECO:0000313" key="1">
    <source>
        <dbReference type="Proteomes" id="UP000887579"/>
    </source>
</evidence>
<evidence type="ECO:0000313" key="2">
    <source>
        <dbReference type="WBParaSite" id="ES5_v2.g18224.t1"/>
    </source>
</evidence>
<name>A0AC34FLK9_9BILA</name>
<organism evidence="1 2">
    <name type="scientific">Panagrolaimus sp. ES5</name>
    <dbReference type="NCBI Taxonomy" id="591445"/>
    <lineage>
        <taxon>Eukaryota</taxon>
        <taxon>Metazoa</taxon>
        <taxon>Ecdysozoa</taxon>
        <taxon>Nematoda</taxon>
        <taxon>Chromadorea</taxon>
        <taxon>Rhabditida</taxon>
        <taxon>Tylenchina</taxon>
        <taxon>Panagrolaimomorpha</taxon>
        <taxon>Panagrolaimoidea</taxon>
        <taxon>Panagrolaimidae</taxon>
        <taxon>Panagrolaimus</taxon>
    </lineage>
</organism>
<reference evidence="2" key="1">
    <citation type="submission" date="2022-11" db="UniProtKB">
        <authorList>
            <consortium name="WormBaseParasite"/>
        </authorList>
    </citation>
    <scope>IDENTIFICATION</scope>
</reference>
<sequence>MLTDNPSDIISMIVRCDVSVFNIGVNIISMKELKFLTKSGNVDTLEIYKQIYLSDGTKIPPEDLIALVPKATYIL</sequence>